<dbReference type="OrthoDB" id="9787815at2"/>
<evidence type="ECO:0000256" key="6">
    <source>
        <dbReference type="SAM" id="Phobius"/>
    </source>
</evidence>
<keyword evidence="8" id="KW-1185">Reference proteome</keyword>
<dbReference type="BioCyc" id="BSUB633149:G1GM8-510-MONOMER"/>
<dbReference type="NCBIfam" id="TIGR00901">
    <property type="entry name" value="2A0125"/>
    <property type="match status" value="1"/>
</dbReference>
<evidence type="ECO:0000256" key="4">
    <source>
        <dbReference type="ARBA" id="ARBA00022989"/>
    </source>
</evidence>
<dbReference type="PANTHER" id="PTHR12778:SF10">
    <property type="entry name" value="MAJOR FACILITATOR SUPERFAMILY DOMAIN-CONTAINING PROTEIN 3"/>
    <property type="match status" value="1"/>
</dbReference>
<feature type="transmembrane region" description="Helical" evidence="6">
    <location>
        <begin position="459"/>
        <end position="485"/>
    </location>
</feature>
<dbReference type="Proteomes" id="UP000002696">
    <property type="component" value="Chromosome"/>
</dbReference>
<feature type="transmembrane region" description="Helical" evidence="6">
    <location>
        <begin position="240"/>
        <end position="265"/>
    </location>
</feature>
<dbReference type="FunCoup" id="D9QKK1">
    <property type="interactions" value="127"/>
</dbReference>
<feature type="transmembrane region" description="Helical" evidence="6">
    <location>
        <begin position="36"/>
        <end position="59"/>
    </location>
</feature>
<feature type="transmembrane region" description="Helical" evidence="6">
    <location>
        <begin position="492"/>
        <end position="512"/>
    </location>
</feature>
<evidence type="ECO:0000313" key="8">
    <source>
        <dbReference type="Proteomes" id="UP000002696"/>
    </source>
</evidence>
<accession>D9QKK1</accession>
<evidence type="ECO:0000256" key="5">
    <source>
        <dbReference type="ARBA" id="ARBA00023136"/>
    </source>
</evidence>
<dbReference type="InterPro" id="IPR036259">
    <property type="entry name" value="MFS_trans_sf"/>
</dbReference>
<feature type="transmembrane region" description="Helical" evidence="6">
    <location>
        <begin position="285"/>
        <end position="303"/>
    </location>
</feature>
<keyword evidence="3 6" id="KW-0812">Transmembrane</keyword>
<feature type="transmembrane region" description="Helical" evidence="6">
    <location>
        <begin position="107"/>
        <end position="125"/>
    </location>
</feature>
<dbReference type="InParanoid" id="D9QKK1"/>
<dbReference type="EMBL" id="CP002102">
    <property type="protein sequence ID" value="ADK99826.1"/>
    <property type="molecule type" value="Genomic_DNA"/>
</dbReference>
<dbReference type="HOGENOM" id="CLU_029352_1_1_5"/>
<dbReference type="AlphaFoldDB" id="D9QKK1"/>
<dbReference type="RefSeq" id="WP_013267930.1">
    <property type="nucleotide sequence ID" value="NC_014375.1"/>
</dbReference>
<evidence type="ECO:0000256" key="1">
    <source>
        <dbReference type="ARBA" id="ARBA00004141"/>
    </source>
</evidence>
<dbReference type="KEGG" id="bsb:Bresu_0512"/>
<comment type="subcellular location">
    <subcellularLocation>
        <location evidence="1">Membrane</location>
        <topology evidence="1">Multi-pass membrane protein</topology>
    </subcellularLocation>
</comment>
<dbReference type="GO" id="GO:0016020">
    <property type="term" value="C:membrane"/>
    <property type="evidence" value="ECO:0007669"/>
    <property type="project" value="UniProtKB-SubCell"/>
</dbReference>
<keyword evidence="4 6" id="KW-1133">Transmembrane helix</keyword>
<dbReference type="SUPFAM" id="SSF103473">
    <property type="entry name" value="MFS general substrate transporter"/>
    <property type="match status" value="1"/>
</dbReference>
<dbReference type="eggNOG" id="COG2271">
    <property type="taxonomic scope" value="Bacteria"/>
</dbReference>
<keyword evidence="2" id="KW-0813">Transport</keyword>
<evidence type="ECO:0000256" key="3">
    <source>
        <dbReference type="ARBA" id="ARBA00022692"/>
    </source>
</evidence>
<gene>
    <name evidence="7" type="ordered locus">Bresu_0512</name>
</gene>
<organism evidence="7 8">
    <name type="scientific">Brevundimonas subvibrioides (strain ATCC 15264 / DSM 4735 / LMG 14903 / NBRC 16000 / CB 81)</name>
    <name type="common">Caulobacter subvibrioides</name>
    <dbReference type="NCBI Taxonomy" id="633149"/>
    <lineage>
        <taxon>Bacteria</taxon>
        <taxon>Pseudomonadati</taxon>
        <taxon>Pseudomonadota</taxon>
        <taxon>Alphaproteobacteria</taxon>
        <taxon>Caulobacterales</taxon>
        <taxon>Caulobacteraceae</taxon>
        <taxon>Brevundimonas</taxon>
    </lineage>
</organism>
<feature type="transmembrane region" description="Helical" evidence="6">
    <location>
        <begin position="338"/>
        <end position="355"/>
    </location>
</feature>
<feature type="transmembrane region" description="Helical" evidence="6">
    <location>
        <begin position="524"/>
        <end position="548"/>
    </location>
</feature>
<dbReference type="PANTHER" id="PTHR12778">
    <property type="entry name" value="SOLUTE CARRIER FAMILY 33 ACETYL-COA TRANSPORTER -RELATED"/>
    <property type="match status" value="1"/>
</dbReference>
<dbReference type="Gene3D" id="1.20.1250.20">
    <property type="entry name" value="MFS general substrate transporter like domains"/>
    <property type="match status" value="1"/>
</dbReference>
<dbReference type="STRING" id="633149.Bresu_0512"/>
<reference evidence="8" key="1">
    <citation type="journal article" date="2011" name="J. Bacteriol.">
        <title>Genome sequences of eight morphologically diverse alphaproteobacteria.</title>
        <authorList>
            <consortium name="US DOE Joint Genome Institute"/>
            <person name="Brown P.J."/>
            <person name="Kysela D.T."/>
            <person name="Buechlein A."/>
            <person name="Hemmerich C."/>
            <person name="Brun Y.V."/>
        </authorList>
    </citation>
    <scope>NUCLEOTIDE SEQUENCE [LARGE SCALE GENOMIC DNA]</scope>
    <source>
        <strain evidence="8">ATCC 15264 / DSM 4735 / LMG 14903 / NBRC 16000 / CB 81</strain>
    </source>
</reference>
<feature type="transmembrane region" description="Helical" evidence="6">
    <location>
        <begin position="202"/>
        <end position="219"/>
    </location>
</feature>
<protein>
    <submittedName>
        <fullName evidence="7">Beta-lactamase induction signal transducer</fullName>
    </submittedName>
</protein>
<feature type="transmembrane region" description="Helical" evidence="6">
    <location>
        <begin position="65"/>
        <end position="86"/>
    </location>
</feature>
<proteinExistence type="predicted"/>
<evidence type="ECO:0000313" key="7">
    <source>
        <dbReference type="EMBL" id="ADK99826.1"/>
    </source>
</evidence>
<evidence type="ECO:0000256" key="2">
    <source>
        <dbReference type="ARBA" id="ARBA00022448"/>
    </source>
</evidence>
<feature type="transmembrane region" description="Helical" evidence="6">
    <location>
        <begin position="389"/>
        <end position="408"/>
    </location>
</feature>
<dbReference type="InterPro" id="IPR004752">
    <property type="entry name" value="AmpG_permease/AT-1"/>
</dbReference>
<sequence>MTKTTPPTGTTVVAATDLKPKGLAVLKAAFRERRTLAMLLLGFSAGLPFAMLIGTLNAWLTEAEVPIATIGILSWIGLFGAFRFLWSPAVSWTPPLIGKRFGRRRSWLLVLQVIIGVSLGLVALSRPESGVLGPLALGAALGALAFATQDIVIDAWRIEVADETTPIDLLSTIYQLGYRTAALAGGAGSLLLATAIGWPGVFVTAGVLMGLGLIGTLIAPEPTPTSQAHVARERRGSPRLRLAVLAATLLAWGWAAYMLINFMIVALTTSPAPSAGEFTAAWGPWIVGATVILPAALAGLIVWKGRGATEAESVRAPRFADTLYDAILAPLVELMGRLGWGAIVVLGLILTYRITDGVWGPFAFPFYMGDTGGALGHTKAEVALASKTFGVVMTIVGIGLGGWALLVIGRMWSLLIGAILSAATNLLMMDLAMGAPVIGPFMSGTGLYALFGAFGIPEALARLMLAITGENIAGGFAGAAFVAYLSALSNKMFGAVQFAVFISLALLIGTLGRGALGELIEAQGYAAMFVIAAWLGVAAIVFVVIEWIRLTVEARRVAAAAP</sequence>
<keyword evidence="5 6" id="KW-0472">Membrane</keyword>
<name>D9QKK1_BRESC</name>